<evidence type="ECO:0000256" key="2">
    <source>
        <dbReference type="ARBA" id="ARBA00022448"/>
    </source>
</evidence>
<keyword evidence="6" id="KW-0811">Translocation</keyword>
<evidence type="ECO:0000256" key="3">
    <source>
        <dbReference type="ARBA" id="ARBA00022692"/>
    </source>
</evidence>
<dbReference type="InterPro" id="IPR001901">
    <property type="entry name" value="Translocase_SecE/Sec61-g"/>
</dbReference>
<evidence type="ECO:0000256" key="6">
    <source>
        <dbReference type="ARBA" id="ARBA00023010"/>
    </source>
</evidence>
<keyword evidence="3 8" id="KW-0812">Transmembrane</keyword>
<dbReference type="EMBL" id="JAPDDR010000006">
    <property type="protein sequence ID" value="MCW1914373.1"/>
    <property type="molecule type" value="Genomic_DNA"/>
</dbReference>
<keyword evidence="2" id="KW-0813">Transport</keyword>
<evidence type="ECO:0000256" key="7">
    <source>
        <dbReference type="ARBA" id="ARBA00023136"/>
    </source>
</evidence>
<organism evidence="9 10">
    <name type="scientific">Luteolibacter rhizosphaerae</name>
    <dbReference type="NCBI Taxonomy" id="2989719"/>
    <lineage>
        <taxon>Bacteria</taxon>
        <taxon>Pseudomonadati</taxon>
        <taxon>Verrucomicrobiota</taxon>
        <taxon>Verrucomicrobiia</taxon>
        <taxon>Verrucomicrobiales</taxon>
        <taxon>Verrucomicrobiaceae</taxon>
        <taxon>Luteolibacter</taxon>
    </lineage>
</organism>
<accession>A0ABT3G3H1</accession>
<sequence length="75" mass="8524">MFAKVSRFVGEVKGELRKASWPWESDPKVKGFKKYKELVDSTVVVLIATILLAGFVSFWDFICTTVLNFITKLGH</sequence>
<evidence type="ECO:0000256" key="4">
    <source>
        <dbReference type="ARBA" id="ARBA00022927"/>
    </source>
</evidence>
<dbReference type="Proteomes" id="UP001165653">
    <property type="component" value="Unassembled WGS sequence"/>
</dbReference>
<keyword evidence="5 8" id="KW-1133">Transmembrane helix</keyword>
<name>A0ABT3G3H1_9BACT</name>
<comment type="subcellular location">
    <subcellularLocation>
        <location evidence="1">Membrane</location>
    </subcellularLocation>
</comment>
<keyword evidence="7 8" id="KW-0472">Membrane</keyword>
<evidence type="ECO:0000256" key="1">
    <source>
        <dbReference type="ARBA" id="ARBA00004370"/>
    </source>
</evidence>
<proteinExistence type="predicted"/>
<gene>
    <name evidence="9" type="ORF">OJ996_12365</name>
</gene>
<comment type="caution">
    <text evidence="9">The sequence shown here is derived from an EMBL/GenBank/DDBJ whole genome shotgun (WGS) entry which is preliminary data.</text>
</comment>
<dbReference type="Gene3D" id="1.20.5.1030">
    <property type="entry name" value="Preprotein translocase secy subunit"/>
    <property type="match status" value="1"/>
</dbReference>
<keyword evidence="4" id="KW-0653">Protein transport</keyword>
<dbReference type="RefSeq" id="WP_264513899.1">
    <property type="nucleotide sequence ID" value="NZ_JAPDDR010000006.1"/>
</dbReference>
<dbReference type="InterPro" id="IPR038379">
    <property type="entry name" value="SecE_sf"/>
</dbReference>
<dbReference type="Pfam" id="PF00584">
    <property type="entry name" value="SecE"/>
    <property type="match status" value="1"/>
</dbReference>
<evidence type="ECO:0000313" key="9">
    <source>
        <dbReference type="EMBL" id="MCW1914373.1"/>
    </source>
</evidence>
<evidence type="ECO:0000256" key="5">
    <source>
        <dbReference type="ARBA" id="ARBA00022989"/>
    </source>
</evidence>
<reference evidence="9" key="1">
    <citation type="submission" date="2022-10" db="EMBL/GenBank/DDBJ databases">
        <title>Luteolibacter sp. GHJ8, whole genome shotgun sequencing project.</title>
        <authorList>
            <person name="Zhao G."/>
            <person name="Shen L."/>
        </authorList>
    </citation>
    <scope>NUCLEOTIDE SEQUENCE</scope>
    <source>
        <strain evidence="9">GHJ8</strain>
    </source>
</reference>
<feature type="transmembrane region" description="Helical" evidence="8">
    <location>
        <begin position="43"/>
        <end position="70"/>
    </location>
</feature>
<evidence type="ECO:0000256" key="8">
    <source>
        <dbReference type="SAM" id="Phobius"/>
    </source>
</evidence>
<protein>
    <submittedName>
        <fullName evidence="9">Preprotein translocase subunit SecE</fullName>
    </submittedName>
</protein>
<evidence type="ECO:0000313" key="10">
    <source>
        <dbReference type="Proteomes" id="UP001165653"/>
    </source>
</evidence>
<keyword evidence="10" id="KW-1185">Reference proteome</keyword>